<reference evidence="6" key="1">
    <citation type="journal article" date="2019" name="Int. J. Syst. Evol. Microbiol.">
        <title>The Global Catalogue of Microorganisms (GCM) 10K type strain sequencing project: providing services to taxonomists for standard genome sequencing and annotation.</title>
        <authorList>
            <consortium name="The Broad Institute Genomics Platform"/>
            <consortium name="The Broad Institute Genome Sequencing Center for Infectious Disease"/>
            <person name="Wu L."/>
            <person name="Ma J."/>
        </authorList>
    </citation>
    <scope>NUCLEOTIDE SEQUENCE [LARGE SCALE GENOMIC DNA]</scope>
    <source>
        <strain evidence="6">JCM 30846</strain>
    </source>
</reference>
<dbReference type="Gene3D" id="3.40.50.150">
    <property type="entry name" value="Vaccinia Virus protein VP39"/>
    <property type="match status" value="1"/>
</dbReference>
<comment type="caution">
    <text evidence="5">The sequence shown here is derived from an EMBL/GenBank/DDBJ whole genome shotgun (WGS) entry which is preliminary data.</text>
</comment>
<dbReference type="InterPro" id="IPR041698">
    <property type="entry name" value="Methyltransf_25"/>
</dbReference>
<dbReference type="Proteomes" id="UP001499884">
    <property type="component" value="Unassembled WGS sequence"/>
</dbReference>
<gene>
    <name evidence="5" type="ORF">GCM10023082_52020</name>
</gene>
<evidence type="ECO:0000259" key="4">
    <source>
        <dbReference type="Pfam" id="PF13649"/>
    </source>
</evidence>
<dbReference type="Pfam" id="PF13649">
    <property type="entry name" value="Methyltransf_25"/>
    <property type="match status" value="1"/>
</dbReference>
<dbReference type="InterPro" id="IPR029063">
    <property type="entry name" value="SAM-dependent_MTases_sf"/>
</dbReference>
<evidence type="ECO:0000256" key="2">
    <source>
        <dbReference type="ARBA" id="ARBA00022679"/>
    </source>
</evidence>
<dbReference type="EMBL" id="BAABEP010000049">
    <property type="protein sequence ID" value="GAA3749583.1"/>
    <property type="molecule type" value="Genomic_DNA"/>
</dbReference>
<dbReference type="SUPFAM" id="SSF53335">
    <property type="entry name" value="S-adenosyl-L-methionine-dependent methyltransferases"/>
    <property type="match status" value="1"/>
</dbReference>
<dbReference type="PANTHER" id="PTHR43464:SF19">
    <property type="entry name" value="UBIQUINONE BIOSYNTHESIS O-METHYLTRANSFERASE, MITOCHONDRIAL"/>
    <property type="match status" value="1"/>
</dbReference>
<keyword evidence="3" id="KW-0949">S-adenosyl-L-methionine</keyword>
<keyword evidence="2" id="KW-0808">Transferase</keyword>
<organism evidence="5 6">
    <name type="scientific">Streptomyces tremellae</name>
    <dbReference type="NCBI Taxonomy" id="1124239"/>
    <lineage>
        <taxon>Bacteria</taxon>
        <taxon>Bacillati</taxon>
        <taxon>Actinomycetota</taxon>
        <taxon>Actinomycetes</taxon>
        <taxon>Kitasatosporales</taxon>
        <taxon>Streptomycetaceae</taxon>
        <taxon>Streptomyces</taxon>
    </lineage>
</organism>
<accession>A0ABP7FWH3</accession>
<dbReference type="CDD" id="cd02440">
    <property type="entry name" value="AdoMet_MTases"/>
    <property type="match status" value="1"/>
</dbReference>
<evidence type="ECO:0000313" key="6">
    <source>
        <dbReference type="Proteomes" id="UP001499884"/>
    </source>
</evidence>
<dbReference type="PANTHER" id="PTHR43464">
    <property type="entry name" value="METHYLTRANSFERASE"/>
    <property type="match status" value="1"/>
</dbReference>
<feature type="domain" description="Methyltransferase" evidence="4">
    <location>
        <begin position="55"/>
        <end position="146"/>
    </location>
</feature>
<sequence>MATTGGHPETETYRELMRRSFHDLYASEDDRWTDEPAMKRLVELVLEELAPDSRVLDVGAGRGRDTGALLAAGHRVTAADLVELPEWAEITARWGDRVRFVVGDVRGLRDEEAYDAVLDNGVLHHQLPGDQPAHLAALHALLRPGGLLGISLFVRGEQESEGKLHVLDDGRLSREFTEPEARSMLAGAGFTIASARRVARGRPGWAYLLVLARRSGD</sequence>
<keyword evidence="6" id="KW-1185">Reference proteome</keyword>
<name>A0ABP7FWH3_9ACTN</name>
<protein>
    <submittedName>
        <fullName evidence="5">1,6-didemethyltoxoflavin N1-methyltransferase</fullName>
    </submittedName>
</protein>
<evidence type="ECO:0000256" key="3">
    <source>
        <dbReference type="ARBA" id="ARBA00022691"/>
    </source>
</evidence>
<keyword evidence="1" id="KW-0489">Methyltransferase</keyword>
<proteinExistence type="predicted"/>
<dbReference type="RefSeq" id="WP_345652293.1">
    <property type="nucleotide sequence ID" value="NZ_BAABEP010000049.1"/>
</dbReference>
<evidence type="ECO:0000313" key="5">
    <source>
        <dbReference type="EMBL" id="GAA3749583.1"/>
    </source>
</evidence>
<evidence type="ECO:0000256" key="1">
    <source>
        <dbReference type="ARBA" id="ARBA00022603"/>
    </source>
</evidence>